<evidence type="ECO:0000313" key="1">
    <source>
        <dbReference type="EMBL" id="MFC7346014.1"/>
    </source>
</evidence>
<reference evidence="2" key="1">
    <citation type="journal article" date="2019" name="Int. J. Syst. Evol. Microbiol.">
        <title>The Global Catalogue of Microorganisms (GCM) 10K type strain sequencing project: providing services to taxonomists for standard genome sequencing and annotation.</title>
        <authorList>
            <consortium name="The Broad Institute Genomics Platform"/>
            <consortium name="The Broad Institute Genome Sequencing Center for Infectious Disease"/>
            <person name="Wu L."/>
            <person name="Ma J."/>
        </authorList>
    </citation>
    <scope>NUCLEOTIDE SEQUENCE [LARGE SCALE GENOMIC DNA]</scope>
    <source>
        <strain evidence="2">CCUG 54781</strain>
    </source>
</reference>
<name>A0ABW2LVZ0_9FLAO</name>
<proteinExistence type="predicted"/>
<gene>
    <name evidence="1" type="ORF">ACFQO9_04685</name>
</gene>
<evidence type="ECO:0000313" key="2">
    <source>
        <dbReference type="Proteomes" id="UP001596550"/>
    </source>
</evidence>
<dbReference type="Proteomes" id="UP001596550">
    <property type="component" value="Unassembled WGS sequence"/>
</dbReference>
<accession>A0ABW2LVZ0</accession>
<dbReference type="RefSeq" id="WP_378174510.1">
    <property type="nucleotide sequence ID" value="NZ_JBHTCR010000002.1"/>
</dbReference>
<dbReference type="CDD" id="cd00093">
    <property type="entry name" value="HTH_XRE"/>
    <property type="match status" value="1"/>
</dbReference>
<comment type="caution">
    <text evidence="1">The sequence shown here is derived from an EMBL/GenBank/DDBJ whole genome shotgun (WGS) entry which is preliminary data.</text>
</comment>
<dbReference type="EMBL" id="JBHTCR010000002">
    <property type="protein sequence ID" value="MFC7346014.1"/>
    <property type="molecule type" value="Genomic_DNA"/>
</dbReference>
<sequence>MKINEKIKFFFTAKGLTNTEIGDLYGSTSATIGNYFNGKRDIPIDFILWLKNEYPEMDLNILFKDDENTEICVVKISDTADIKNEILKEMETVLKKYF</sequence>
<dbReference type="SUPFAM" id="SSF47413">
    <property type="entry name" value="lambda repressor-like DNA-binding domains"/>
    <property type="match status" value="1"/>
</dbReference>
<organism evidence="1 2">
    <name type="scientific">Chryseobacterium zhengzhouense</name>
    <dbReference type="NCBI Taxonomy" id="1636086"/>
    <lineage>
        <taxon>Bacteria</taxon>
        <taxon>Pseudomonadati</taxon>
        <taxon>Bacteroidota</taxon>
        <taxon>Flavobacteriia</taxon>
        <taxon>Flavobacteriales</taxon>
        <taxon>Weeksellaceae</taxon>
        <taxon>Chryseobacterium group</taxon>
        <taxon>Chryseobacterium</taxon>
    </lineage>
</organism>
<dbReference type="InterPro" id="IPR001387">
    <property type="entry name" value="Cro/C1-type_HTH"/>
</dbReference>
<protein>
    <submittedName>
        <fullName evidence="1">Helix-turn-helix domain-containing protein</fullName>
    </submittedName>
</protein>
<dbReference type="Gene3D" id="1.10.260.40">
    <property type="entry name" value="lambda repressor-like DNA-binding domains"/>
    <property type="match status" value="1"/>
</dbReference>
<dbReference type="InterPro" id="IPR010982">
    <property type="entry name" value="Lambda_DNA-bd_dom_sf"/>
</dbReference>
<keyword evidence="2" id="KW-1185">Reference proteome</keyword>